<dbReference type="Proteomes" id="UP000324222">
    <property type="component" value="Unassembled WGS sequence"/>
</dbReference>
<dbReference type="InterPro" id="IPR029063">
    <property type="entry name" value="SAM-dependent_MTases_sf"/>
</dbReference>
<dbReference type="Pfam" id="PF13679">
    <property type="entry name" value="Methyltransf_32"/>
    <property type="match status" value="1"/>
</dbReference>
<dbReference type="PANTHER" id="PTHR12496:SF9">
    <property type="entry name" value="METHYLTRANSFERASE-LIKE PROTEIN 25-RELATED"/>
    <property type="match status" value="1"/>
</dbReference>
<dbReference type="InterPro" id="IPR025714">
    <property type="entry name" value="Methyltranfer_dom"/>
</dbReference>
<name>A0A5B7JND6_PORTR</name>
<dbReference type="PANTHER" id="PTHR12496">
    <property type="entry name" value="CGI-41 METHYLTRANSFERASE"/>
    <property type="match status" value="1"/>
</dbReference>
<accession>A0A5B7JND6</accession>
<dbReference type="Gene3D" id="3.40.50.150">
    <property type="entry name" value="Vaccinia Virus protein VP39"/>
    <property type="match status" value="1"/>
</dbReference>
<comment type="caution">
    <text evidence="2">The sequence shown here is derived from an EMBL/GenBank/DDBJ whole genome shotgun (WGS) entry which is preliminary data.</text>
</comment>
<sequence length="86" mass="9420">MKGIMSHKKTHEVEVMAQVIARLAEGQGVNWLVDLGSGRGYLTSSLVLQYGRQVVAIDSSSSNTSSALVRNTKLKVNIFLKFPLFP</sequence>
<feature type="domain" description="Methyltransferase" evidence="1">
    <location>
        <begin position="8"/>
        <end position="77"/>
    </location>
</feature>
<evidence type="ECO:0000313" key="3">
    <source>
        <dbReference type="Proteomes" id="UP000324222"/>
    </source>
</evidence>
<dbReference type="OrthoDB" id="10258156at2759"/>
<gene>
    <name evidence="2" type="primary">METTL25</name>
    <name evidence="2" type="ORF">E2C01_091366</name>
</gene>
<evidence type="ECO:0000259" key="1">
    <source>
        <dbReference type="Pfam" id="PF13679"/>
    </source>
</evidence>
<organism evidence="2 3">
    <name type="scientific">Portunus trituberculatus</name>
    <name type="common">Swimming crab</name>
    <name type="synonym">Neptunus trituberculatus</name>
    <dbReference type="NCBI Taxonomy" id="210409"/>
    <lineage>
        <taxon>Eukaryota</taxon>
        <taxon>Metazoa</taxon>
        <taxon>Ecdysozoa</taxon>
        <taxon>Arthropoda</taxon>
        <taxon>Crustacea</taxon>
        <taxon>Multicrustacea</taxon>
        <taxon>Malacostraca</taxon>
        <taxon>Eumalacostraca</taxon>
        <taxon>Eucarida</taxon>
        <taxon>Decapoda</taxon>
        <taxon>Pleocyemata</taxon>
        <taxon>Brachyura</taxon>
        <taxon>Eubrachyura</taxon>
        <taxon>Portunoidea</taxon>
        <taxon>Portunidae</taxon>
        <taxon>Portuninae</taxon>
        <taxon>Portunus</taxon>
    </lineage>
</organism>
<dbReference type="GO" id="GO:0032259">
    <property type="term" value="P:methylation"/>
    <property type="evidence" value="ECO:0007669"/>
    <property type="project" value="UniProtKB-KW"/>
</dbReference>
<dbReference type="AlphaFoldDB" id="A0A5B7JND6"/>
<dbReference type="SUPFAM" id="SSF53335">
    <property type="entry name" value="S-adenosyl-L-methionine-dependent methyltransferases"/>
    <property type="match status" value="1"/>
</dbReference>
<keyword evidence="3" id="KW-1185">Reference proteome</keyword>
<dbReference type="GO" id="GO:0008168">
    <property type="term" value="F:methyltransferase activity"/>
    <property type="evidence" value="ECO:0007669"/>
    <property type="project" value="UniProtKB-KW"/>
</dbReference>
<dbReference type="EMBL" id="VSRR010104739">
    <property type="protein sequence ID" value="MPC96125.1"/>
    <property type="molecule type" value="Genomic_DNA"/>
</dbReference>
<reference evidence="2 3" key="1">
    <citation type="submission" date="2019-05" db="EMBL/GenBank/DDBJ databases">
        <title>Another draft genome of Portunus trituberculatus and its Hox gene families provides insights of decapod evolution.</title>
        <authorList>
            <person name="Jeong J.-H."/>
            <person name="Song I."/>
            <person name="Kim S."/>
            <person name="Choi T."/>
            <person name="Kim D."/>
            <person name="Ryu S."/>
            <person name="Kim W."/>
        </authorList>
    </citation>
    <scope>NUCLEOTIDE SEQUENCE [LARGE SCALE GENOMIC DNA]</scope>
    <source>
        <tissue evidence="2">Muscle</tissue>
    </source>
</reference>
<evidence type="ECO:0000313" key="2">
    <source>
        <dbReference type="EMBL" id="MPC96125.1"/>
    </source>
</evidence>
<keyword evidence="2" id="KW-0808">Transferase</keyword>
<protein>
    <submittedName>
        <fullName evidence="2">Methyltransferase-like protein 25</fullName>
    </submittedName>
</protein>
<proteinExistence type="predicted"/>
<keyword evidence="2" id="KW-0489">Methyltransferase</keyword>
<dbReference type="InterPro" id="IPR052220">
    <property type="entry name" value="METTL25"/>
</dbReference>